<accession>A0ABR9BA64</accession>
<evidence type="ECO:0008006" key="4">
    <source>
        <dbReference type="Google" id="ProtNLM"/>
    </source>
</evidence>
<dbReference type="Proteomes" id="UP000603602">
    <property type="component" value="Unassembled WGS sequence"/>
</dbReference>
<protein>
    <recommendedName>
        <fullName evidence="4">Transmembrane protein</fullName>
    </recommendedName>
</protein>
<proteinExistence type="predicted"/>
<comment type="caution">
    <text evidence="2">The sequence shown here is derived from an EMBL/GenBank/DDBJ whole genome shotgun (WGS) entry which is preliminary data.</text>
</comment>
<keyword evidence="3" id="KW-1185">Reference proteome</keyword>
<name>A0ABR9BA64_9RHOO</name>
<reference evidence="3" key="1">
    <citation type="submission" date="2023-07" db="EMBL/GenBank/DDBJ databases">
        <title>Thauera sp. CAU 1555 isolated from sand of Yaerae Beach.</title>
        <authorList>
            <person name="Kim W."/>
        </authorList>
    </citation>
    <scope>NUCLEOTIDE SEQUENCE [LARGE SCALE GENOMIC DNA]</scope>
    <source>
        <strain evidence="3">CAU 1555</strain>
    </source>
</reference>
<gene>
    <name evidence="2" type="ORF">IFO67_10200</name>
</gene>
<feature type="transmembrane region" description="Helical" evidence="1">
    <location>
        <begin position="35"/>
        <end position="59"/>
    </location>
</feature>
<evidence type="ECO:0000313" key="3">
    <source>
        <dbReference type="Proteomes" id="UP000603602"/>
    </source>
</evidence>
<keyword evidence="1" id="KW-1133">Transmembrane helix</keyword>
<dbReference type="EMBL" id="JACYTO010000002">
    <property type="protein sequence ID" value="MBD8503251.1"/>
    <property type="molecule type" value="Genomic_DNA"/>
</dbReference>
<keyword evidence="1" id="KW-0472">Membrane</keyword>
<organism evidence="2 3">
    <name type="scientific">Thauera sedimentorum</name>
    <dbReference type="NCBI Taxonomy" id="2767595"/>
    <lineage>
        <taxon>Bacteria</taxon>
        <taxon>Pseudomonadati</taxon>
        <taxon>Pseudomonadota</taxon>
        <taxon>Betaproteobacteria</taxon>
        <taxon>Rhodocyclales</taxon>
        <taxon>Zoogloeaceae</taxon>
        <taxon>Thauera</taxon>
    </lineage>
</organism>
<evidence type="ECO:0000256" key="1">
    <source>
        <dbReference type="SAM" id="Phobius"/>
    </source>
</evidence>
<feature type="transmembrane region" description="Helical" evidence="1">
    <location>
        <begin position="79"/>
        <end position="98"/>
    </location>
</feature>
<dbReference type="RefSeq" id="WP_187718103.1">
    <property type="nucleotide sequence ID" value="NZ_JACTAH010000002.1"/>
</dbReference>
<sequence length="115" mass="12615">MRTFQAFVILLCVFSGAWLLSGPEFYMPGRHDPAYGMYFSGLSSRLLGLGLLSLAWAGFSVKRYAGRGSGKPPPHRWQVRYFLTLMLTLALIGTAYYLGEAGPAPHLRIESGAVS</sequence>
<keyword evidence="1" id="KW-0812">Transmembrane</keyword>
<evidence type="ECO:0000313" key="2">
    <source>
        <dbReference type="EMBL" id="MBD8503251.1"/>
    </source>
</evidence>